<evidence type="ECO:0000256" key="1">
    <source>
        <dbReference type="SAM" id="Phobius"/>
    </source>
</evidence>
<dbReference type="OrthoDB" id="9815400at2"/>
<dbReference type="KEGG" id="acek:FLP30_12625"/>
<dbReference type="InterPro" id="IPR005325">
    <property type="entry name" value="DUF308_memb"/>
</dbReference>
<feature type="transmembrane region" description="Helical" evidence="1">
    <location>
        <begin position="116"/>
        <end position="139"/>
    </location>
</feature>
<dbReference type="PROSITE" id="PS51257">
    <property type="entry name" value="PROKAR_LIPOPROTEIN"/>
    <property type="match status" value="1"/>
</dbReference>
<dbReference type="RefSeq" id="WP_149280118.1">
    <property type="nucleotide sequence ID" value="NZ_CP043506.1"/>
</dbReference>
<dbReference type="Proteomes" id="UP000324536">
    <property type="component" value="Chromosome"/>
</dbReference>
<dbReference type="GO" id="GO:0005886">
    <property type="term" value="C:plasma membrane"/>
    <property type="evidence" value="ECO:0007669"/>
    <property type="project" value="TreeGrafter"/>
</dbReference>
<organism evidence="2 3">
    <name type="scientific">Acetobacter vaccinii</name>
    <dbReference type="NCBI Taxonomy" id="2592655"/>
    <lineage>
        <taxon>Bacteria</taxon>
        <taxon>Pseudomonadati</taxon>
        <taxon>Pseudomonadota</taxon>
        <taxon>Alphaproteobacteria</taxon>
        <taxon>Acetobacterales</taxon>
        <taxon>Acetobacteraceae</taxon>
        <taxon>Acetobacter</taxon>
    </lineage>
</organism>
<proteinExistence type="predicted"/>
<dbReference type="PANTHER" id="PTHR34989:SF1">
    <property type="entry name" value="PROTEIN HDED"/>
    <property type="match status" value="1"/>
</dbReference>
<keyword evidence="3" id="KW-1185">Reference proteome</keyword>
<evidence type="ECO:0000313" key="3">
    <source>
        <dbReference type="Proteomes" id="UP000324536"/>
    </source>
</evidence>
<dbReference type="InterPro" id="IPR052712">
    <property type="entry name" value="Acid_resist_chaperone_HdeD"/>
</dbReference>
<dbReference type="PANTHER" id="PTHR34989">
    <property type="entry name" value="PROTEIN HDED"/>
    <property type="match status" value="1"/>
</dbReference>
<dbReference type="AlphaFoldDB" id="A0A5C1YS76"/>
<keyword evidence="1" id="KW-0472">Membrane</keyword>
<keyword evidence="1" id="KW-1133">Transmembrane helix</keyword>
<dbReference type="Pfam" id="PF03729">
    <property type="entry name" value="DUF308"/>
    <property type="match status" value="1"/>
</dbReference>
<evidence type="ECO:0000313" key="2">
    <source>
        <dbReference type="EMBL" id="QEO18458.1"/>
    </source>
</evidence>
<feature type="transmembrane region" description="Helical" evidence="1">
    <location>
        <begin position="35"/>
        <end position="56"/>
    </location>
</feature>
<feature type="transmembrane region" description="Helical" evidence="1">
    <location>
        <begin position="63"/>
        <end position="81"/>
    </location>
</feature>
<sequence length="184" mass="19136">MPFTRKWGLFVGIGLLLIVLGFVACIEAVSVTLASTIFIGALLIFAGVMQGAHAFAVRDWGGFLFSLLGGVLYVIAGALLIEEPVSGSLAITIFASACFVVVGIARIIMALQHRALAGWGLILGSGVISLVVGLCLYLSLPWSGLWLLGTFIAVELIASGVSWVQFGLALRASNTTIPPFGGQG</sequence>
<keyword evidence="1" id="KW-0812">Transmembrane</keyword>
<feature type="transmembrane region" description="Helical" evidence="1">
    <location>
        <begin position="87"/>
        <end position="109"/>
    </location>
</feature>
<accession>A0A5C1YS76</accession>
<name>A0A5C1YS76_9PROT</name>
<feature type="transmembrane region" description="Helical" evidence="1">
    <location>
        <begin position="145"/>
        <end position="164"/>
    </location>
</feature>
<protein>
    <submittedName>
        <fullName evidence="2">HdeD family acid-resistance protein</fullName>
    </submittedName>
</protein>
<gene>
    <name evidence="2" type="ORF">FLP30_12625</name>
</gene>
<reference evidence="2 3" key="1">
    <citation type="submission" date="2019-09" db="EMBL/GenBank/DDBJ databases">
        <title>Genome sequencing of strain KACC 21233.</title>
        <authorList>
            <person name="Heo J."/>
            <person name="Kim S.-J."/>
            <person name="Kim J.-S."/>
            <person name="Hong S.-B."/>
            <person name="Kwon S.-W."/>
        </authorList>
    </citation>
    <scope>NUCLEOTIDE SEQUENCE [LARGE SCALE GENOMIC DNA]</scope>
    <source>
        <strain evidence="2 3">KACC 21233</strain>
    </source>
</reference>
<dbReference type="EMBL" id="CP043506">
    <property type="protein sequence ID" value="QEO18458.1"/>
    <property type="molecule type" value="Genomic_DNA"/>
</dbReference>